<dbReference type="PANTHER" id="PTHR37418">
    <property type="entry name" value="3-KETO-5-AMINOHEXANOATE CLEAVAGE ENZYME-RELATED"/>
    <property type="match status" value="1"/>
</dbReference>
<keyword evidence="2" id="KW-1185">Reference proteome</keyword>
<dbReference type="Proteomes" id="UP000733379">
    <property type="component" value="Unassembled WGS sequence"/>
</dbReference>
<name>A0ABS6BDJ6_9NOCA</name>
<dbReference type="Pfam" id="PF05853">
    <property type="entry name" value="BKACE"/>
    <property type="match status" value="1"/>
</dbReference>
<dbReference type="Gene3D" id="3.20.20.70">
    <property type="entry name" value="Aldolase class I"/>
    <property type="match status" value="1"/>
</dbReference>
<evidence type="ECO:0000313" key="2">
    <source>
        <dbReference type="Proteomes" id="UP000733379"/>
    </source>
</evidence>
<accession>A0ABS6BDJ6</accession>
<evidence type="ECO:0000313" key="1">
    <source>
        <dbReference type="EMBL" id="MBU3067845.1"/>
    </source>
</evidence>
<dbReference type="InterPro" id="IPR008567">
    <property type="entry name" value="BKACE"/>
</dbReference>
<comment type="caution">
    <text evidence="1">The sequence shown here is derived from an EMBL/GenBank/DDBJ whole genome shotgun (WGS) entry which is preliminary data.</text>
</comment>
<dbReference type="PANTHER" id="PTHR37418:SF1">
    <property type="entry name" value="3-KETO-5-AMINOHEXANOATE CLEAVAGE PROTEIN"/>
    <property type="match status" value="1"/>
</dbReference>
<sequence length="244" mass="25995">MLQVCLNGARTRNEFTSLPVTPDELAAAARDAVRAGVMDIHLHPKDSAGHDTLEPDHVAAAVTAVRATAPGVRVGVTTGAWTTQHAHQRLAFVRGWTVLPDHASVNWHEDGAVAVAETLMARGIGIEAGIWSGTDSARRFLDWPHVHRVLRVLAEVTDTDPFTARQTAAVLLDTLTAVTDVPILLHGEDSAAWTILAMAAARGLDTRIGLEDVLHLPDESPAESNASLIRAARHIIGRAGGQSQ</sequence>
<reference evidence="1 2" key="1">
    <citation type="submission" date="2021-06" db="EMBL/GenBank/DDBJ databases">
        <title>Actinomycetes sequencing.</title>
        <authorList>
            <person name="Shan Q."/>
        </authorList>
    </citation>
    <scope>NUCLEOTIDE SEQUENCE [LARGE SCALE GENOMIC DNA]</scope>
    <source>
        <strain evidence="1 2">NEAU-G5</strain>
    </source>
</reference>
<organism evidence="1 2">
    <name type="scientific">Nocardia albiluteola</name>
    <dbReference type="NCBI Taxonomy" id="2842303"/>
    <lineage>
        <taxon>Bacteria</taxon>
        <taxon>Bacillati</taxon>
        <taxon>Actinomycetota</taxon>
        <taxon>Actinomycetes</taxon>
        <taxon>Mycobacteriales</taxon>
        <taxon>Nocardiaceae</taxon>
        <taxon>Nocardia</taxon>
    </lineage>
</organism>
<protein>
    <submittedName>
        <fullName evidence="1">3-keto-5-aminohexanoate cleavage protein</fullName>
    </submittedName>
</protein>
<dbReference type="InterPro" id="IPR013785">
    <property type="entry name" value="Aldolase_TIM"/>
</dbReference>
<gene>
    <name evidence="1" type="ORF">KO481_40820</name>
</gene>
<dbReference type="EMBL" id="JAHKNI010000026">
    <property type="protein sequence ID" value="MBU3067845.1"/>
    <property type="molecule type" value="Genomic_DNA"/>
</dbReference>
<proteinExistence type="predicted"/>